<comment type="caution">
    <text evidence="1">The sequence shown here is derived from an EMBL/GenBank/DDBJ whole genome shotgun (WGS) entry which is preliminary data.</text>
</comment>
<keyword evidence="2" id="KW-1185">Reference proteome</keyword>
<protein>
    <submittedName>
        <fullName evidence="1">Uncharacterized protein</fullName>
    </submittedName>
</protein>
<accession>A0A8J5VNK1</accession>
<dbReference type="EMBL" id="JAAALK010000282">
    <property type="protein sequence ID" value="KAG8078812.1"/>
    <property type="molecule type" value="Genomic_DNA"/>
</dbReference>
<proteinExistence type="predicted"/>
<reference evidence="1" key="1">
    <citation type="journal article" date="2021" name="bioRxiv">
        <title>Whole Genome Assembly and Annotation of Northern Wild Rice, Zizania palustris L., Supports a Whole Genome Duplication in the Zizania Genus.</title>
        <authorList>
            <person name="Haas M."/>
            <person name="Kono T."/>
            <person name="Macchietto M."/>
            <person name="Millas R."/>
            <person name="McGilp L."/>
            <person name="Shao M."/>
            <person name="Duquette J."/>
            <person name="Hirsch C.N."/>
            <person name="Kimball J."/>
        </authorList>
    </citation>
    <scope>NUCLEOTIDE SEQUENCE</scope>
    <source>
        <tissue evidence="1">Fresh leaf tissue</tissue>
    </source>
</reference>
<gene>
    <name evidence="1" type="ORF">GUJ93_ZPchr0007g3930</name>
</gene>
<evidence type="ECO:0000313" key="2">
    <source>
        <dbReference type="Proteomes" id="UP000729402"/>
    </source>
</evidence>
<sequence>MVKDGEDDAIPRYEQMDVVEDSAVVIPGKELLQATREGGRLRLQFANAAVAVVGAEEDLQDDDDDENKGARLH</sequence>
<dbReference type="AlphaFoldDB" id="A0A8J5VNK1"/>
<evidence type="ECO:0000313" key="1">
    <source>
        <dbReference type="EMBL" id="KAG8078812.1"/>
    </source>
</evidence>
<reference evidence="1" key="2">
    <citation type="submission" date="2021-02" db="EMBL/GenBank/DDBJ databases">
        <authorList>
            <person name="Kimball J.A."/>
            <person name="Haas M.W."/>
            <person name="Macchietto M."/>
            <person name="Kono T."/>
            <person name="Duquette J."/>
            <person name="Shao M."/>
        </authorList>
    </citation>
    <scope>NUCLEOTIDE SEQUENCE</scope>
    <source>
        <tissue evidence="1">Fresh leaf tissue</tissue>
    </source>
</reference>
<dbReference type="OrthoDB" id="676808at2759"/>
<dbReference type="Proteomes" id="UP000729402">
    <property type="component" value="Unassembled WGS sequence"/>
</dbReference>
<organism evidence="1 2">
    <name type="scientific">Zizania palustris</name>
    <name type="common">Northern wild rice</name>
    <dbReference type="NCBI Taxonomy" id="103762"/>
    <lineage>
        <taxon>Eukaryota</taxon>
        <taxon>Viridiplantae</taxon>
        <taxon>Streptophyta</taxon>
        <taxon>Embryophyta</taxon>
        <taxon>Tracheophyta</taxon>
        <taxon>Spermatophyta</taxon>
        <taxon>Magnoliopsida</taxon>
        <taxon>Liliopsida</taxon>
        <taxon>Poales</taxon>
        <taxon>Poaceae</taxon>
        <taxon>BOP clade</taxon>
        <taxon>Oryzoideae</taxon>
        <taxon>Oryzeae</taxon>
        <taxon>Zizaniinae</taxon>
        <taxon>Zizania</taxon>
    </lineage>
</organism>
<name>A0A8J5VNK1_ZIZPA</name>